<dbReference type="OMA" id="RYRCGRD"/>
<dbReference type="PANTHER" id="PTHR42799">
    <property type="entry name" value="MITOCHONDRIAL PEPTIDE METHIONINE SULFOXIDE REDUCTASE"/>
    <property type="match status" value="1"/>
</dbReference>
<dbReference type="PANTHER" id="PTHR42799:SF2">
    <property type="entry name" value="MITOCHONDRIAL PEPTIDE METHIONINE SULFOXIDE REDUCTASE"/>
    <property type="match status" value="1"/>
</dbReference>
<evidence type="ECO:0000259" key="4">
    <source>
        <dbReference type="Pfam" id="PF01625"/>
    </source>
</evidence>
<evidence type="ECO:0000256" key="3">
    <source>
        <dbReference type="ARBA" id="ARBA00048782"/>
    </source>
</evidence>
<gene>
    <name evidence="5" type="ORF">PPRIM_AZ9-3.1.T0240372</name>
</gene>
<dbReference type="InterPro" id="IPR002569">
    <property type="entry name" value="Met_Sox_Rdtase_MsrA_dom"/>
</dbReference>
<dbReference type="Pfam" id="PF01625">
    <property type="entry name" value="PMSR"/>
    <property type="match status" value="1"/>
</dbReference>
<dbReference type="EMBL" id="CAJJDM010000022">
    <property type="protein sequence ID" value="CAD8056559.1"/>
    <property type="molecule type" value="Genomic_DNA"/>
</dbReference>
<dbReference type="GO" id="GO:0034599">
    <property type="term" value="P:cellular response to oxidative stress"/>
    <property type="evidence" value="ECO:0007669"/>
    <property type="project" value="TreeGrafter"/>
</dbReference>
<comment type="catalytic activity">
    <reaction evidence="2">
        <text>L-methionyl-[protein] + [thioredoxin]-disulfide + H2O = L-methionyl-(S)-S-oxide-[protein] + [thioredoxin]-dithiol</text>
        <dbReference type="Rhea" id="RHEA:14217"/>
        <dbReference type="Rhea" id="RHEA-COMP:10698"/>
        <dbReference type="Rhea" id="RHEA-COMP:10700"/>
        <dbReference type="Rhea" id="RHEA-COMP:12313"/>
        <dbReference type="Rhea" id="RHEA-COMP:12315"/>
        <dbReference type="ChEBI" id="CHEBI:15377"/>
        <dbReference type="ChEBI" id="CHEBI:16044"/>
        <dbReference type="ChEBI" id="CHEBI:29950"/>
        <dbReference type="ChEBI" id="CHEBI:44120"/>
        <dbReference type="ChEBI" id="CHEBI:50058"/>
        <dbReference type="EC" id="1.8.4.11"/>
    </reaction>
</comment>
<keyword evidence="6" id="KW-1185">Reference proteome</keyword>
<protein>
    <recommendedName>
        <fullName evidence="1">Protein-methionine-S-oxide reductase</fullName>
    </recommendedName>
</protein>
<dbReference type="GO" id="GO:0005737">
    <property type="term" value="C:cytoplasm"/>
    <property type="evidence" value="ECO:0007669"/>
    <property type="project" value="TreeGrafter"/>
</dbReference>
<proteinExistence type="inferred from homology"/>
<dbReference type="AlphaFoldDB" id="A0A8S1KN17"/>
<comment type="catalytic activity">
    <reaction evidence="3">
        <text>[thioredoxin]-disulfide + L-methionine + H2O = L-methionine (S)-S-oxide + [thioredoxin]-dithiol</text>
        <dbReference type="Rhea" id="RHEA:19993"/>
        <dbReference type="Rhea" id="RHEA-COMP:10698"/>
        <dbReference type="Rhea" id="RHEA-COMP:10700"/>
        <dbReference type="ChEBI" id="CHEBI:15377"/>
        <dbReference type="ChEBI" id="CHEBI:29950"/>
        <dbReference type="ChEBI" id="CHEBI:50058"/>
        <dbReference type="ChEBI" id="CHEBI:57844"/>
        <dbReference type="ChEBI" id="CHEBI:58772"/>
        <dbReference type="EC" id="1.8.4.11"/>
    </reaction>
</comment>
<dbReference type="InterPro" id="IPR050162">
    <property type="entry name" value="MsrA_MetSO_reductase"/>
</dbReference>
<evidence type="ECO:0000313" key="5">
    <source>
        <dbReference type="EMBL" id="CAD8056559.1"/>
    </source>
</evidence>
<dbReference type="HAMAP" id="MF_01401">
    <property type="entry name" value="MsrA"/>
    <property type="match status" value="1"/>
</dbReference>
<organism evidence="5 6">
    <name type="scientific">Paramecium primaurelia</name>
    <dbReference type="NCBI Taxonomy" id="5886"/>
    <lineage>
        <taxon>Eukaryota</taxon>
        <taxon>Sar</taxon>
        <taxon>Alveolata</taxon>
        <taxon>Ciliophora</taxon>
        <taxon>Intramacronucleata</taxon>
        <taxon>Oligohymenophorea</taxon>
        <taxon>Peniculida</taxon>
        <taxon>Parameciidae</taxon>
        <taxon>Paramecium</taxon>
    </lineage>
</organism>
<evidence type="ECO:0000256" key="2">
    <source>
        <dbReference type="ARBA" id="ARBA00047806"/>
    </source>
</evidence>
<name>A0A8S1KN17_PARPR</name>
<accession>A0A8S1KN17</accession>
<sequence>MEQTKKILIGGGCFWKHELNMQRLIGVIHTEVGYSGGIIDHPCYKLICTGQTNHAEVVLVHYDQSVIKLEDLLYSFFNQHDPTQLNRQGLDVGTQYRSCIFYYDDEDVQVIQKVLEEVKQFNNDETIHTQVEKVKNYWKAEEMHQRYLQKAGQSAEKGCEDIIMCYN</sequence>
<dbReference type="GO" id="GO:0008113">
    <property type="term" value="F:peptide-methionine (S)-S-oxide reductase activity"/>
    <property type="evidence" value="ECO:0007669"/>
    <property type="project" value="UniProtKB-EC"/>
</dbReference>
<dbReference type="NCBIfam" id="TIGR00401">
    <property type="entry name" value="msrA"/>
    <property type="match status" value="1"/>
</dbReference>
<evidence type="ECO:0000256" key="1">
    <source>
        <dbReference type="ARBA" id="ARBA00030273"/>
    </source>
</evidence>
<feature type="domain" description="Peptide methionine sulphoxide reductase MsrA" evidence="4">
    <location>
        <begin position="6"/>
        <end position="153"/>
    </location>
</feature>
<evidence type="ECO:0000313" key="6">
    <source>
        <dbReference type="Proteomes" id="UP000688137"/>
    </source>
</evidence>
<dbReference type="FunFam" id="3.30.1060.10:FF:000014">
    <property type="match status" value="1"/>
</dbReference>
<reference evidence="5" key="1">
    <citation type="submission" date="2021-01" db="EMBL/GenBank/DDBJ databases">
        <authorList>
            <consortium name="Genoscope - CEA"/>
            <person name="William W."/>
        </authorList>
    </citation>
    <scope>NUCLEOTIDE SEQUENCE</scope>
</reference>
<comment type="caution">
    <text evidence="5">The sequence shown here is derived from an EMBL/GenBank/DDBJ whole genome shotgun (WGS) entry which is preliminary data.</text>
</comment>
<dbReference type="Proteomes" id="UP000688137">
    <property type="component" value="Unassembled WGS sequence"/>
</dbReference>